<evidence type="ECO:0000256" key="1">
    <source>
        <dbReference type="SAM" id="Coils"/>
    </source>
</evidence>
<feature type="region of interest" description="Disordered" evidence="2">
    <location>
        <begin position="1"/>
        <end position="25"/>
    </location>
</feature>
<gene>
    <name evidence="3" type="ORF">AACH11_16090</name>
</gene>
<name>A0ABU9BCI8_9BURK</name>
<evidence type="ECO:0000256" key="2">
    <source>
        <dbReference type="SAM" id="MobiDB-lite"/>
    </source>
</evidence>
<sequence length="732" mass="79518">MPLTATPSPASACAETTAAPPPPASAALMAPARVRAALRAHDRLQQLLALLQRCAAQALSPAAAHPLDEGSQRLAPLDPRRLQADAAAGDIDEDGPADGPTDAPQDTWLQELPALARRQQGRLLLPGLRRLAVRLDQALAVLARPWLELIETEGGALDDPADLATRIAETHTLLQSITLAADETLDDALFDRLTHGQRARGDSLQLLLMDLLPALHRLSARRATERVAGAHVWQLADGAAGELDRARIGAWMRGITRTQGLKLDHPGLETAAARDGDRLLLQTDIGSRDARLVRVEVMDDRPAIEQPIEPSTRRPPPADAPGLPGPRHRLRVHCADLQPRRLAFLQQLLQDLGARWETLGVPAATTDEGQATPVAGIAHLQAEDEAALQDMLCAIASRLVFLIDWNRARKRLLTFVDKAGAQAVLLEAARREVGHAAWLAAGGERLLWQAMSDQGASAFHLGDRLDEVLGDEAARQWLVEVLALAARAAQRQQPVALLTDEARLLLARALHGRRNELALLQEHASLCHALAQSLRDGLAHGLQTQPESARALAYRAKAWERQADHLVMRLRHQAEQQPAWQPLLQLIRCSDDVADALEEACFTLSLVAEGHHTGWLDSTRQALLALADAVLGAVQDHAQALALAQSLGQAPQIGDQEAFMAATRRVLQAERRCDELLREARRTLARDLRDAAALMFATELALALERASDHLLTLVHGLRGRGMRPGQTLAWH</sequence>
<comment type="caution">
    <text evidence="3">The sequence shown here is derived from an EMBL/GenBank/DDBJ whole genome shotgun (WGS) entry which is preliminary data.</text>
</comment>
<feature type="region of interest" description="Disordered" evidence="2">
    <location>
        <begin position="301"/>
        <end position="327"/>
    </location>
</feature>
<dbReference type="Gene3D" id="1.20.58.220">
    <property type="entry name" value="Phosphate transport system protein phou homolog 2, domain 2"/>
    <property type="match status" value="1"/>
</dbReference>
<dbReference type="InterPro" id="IPR038078">
    <property type="entry name" value="PhoU-like_sf"/>
</dbReference>
<reference evidence="3 4" key="1">
    <citation type="submission" date="2024-04" db="EMBL/GenBank/DDBJ databases">
        <title>Novel species of the genus Ideonella isolated from streams.</title>
        <authorList>
            <person name="Lu H."/>
        </authorList>
    </citation>
    <scope>NUCLEOTIDE SEQUENCE [LARGE SCALE GENOMIC DNA]</scope>
    <source>
        <strain evidence="3 4">BYS139W</strain>
    </source>
</reference>
<feature type="compositionally biased region" description="Low complexity" evidence="2">
    <location>
        <begin position="1"/>
        <end position="18"/>
    </location>
</feature>
<dbReference type="Proteomes" id="UP001368500">
    <property type="component" value="Unassembled WGS sequence"/>
</dbReference>
<organism evidence="3 4">
    <name type="scientific">Pseudaquabacterium rugosum</name>
    <dbReference type="NCBI Taxonomy" id="2984194"/>
    <lineage>
        <taxon>Bacteria</taxon>
        <taxon>Pseudomonadati</taxon>
        <taxon>Pseudomonadota</taxon>
        <taxon>Betaproteobacteria</taxon>
        <taxon>Burkholderiales</taxon>
        <taxon>Sphaerotilaceae</taxon>
        <taxon>Pseudaquabacterium</taxon>
    </lineage>
</organism>
<keyword evidence="1" id="KW-0175">Coiled coil</keyword>
<keyword evidence="4" id="KW-1185">Reference proteome</keyword>
<proteinExistence type="predicted"/>
<evidence type="ECO:0000313" key="3">
    <source>
        <dbReference type="EMBL" id="MEK8027484.1"/>
    </source>
</evidence>
<protein>
    <submittedName>
        <fullName evidence="3">Phosphate transport regulator</fullName>
    </submittedName>
</protein>
<feature type="coiled-coil region" evidence="1">
    <location>
        <begin position="659"/>
        <end position="686"/>
    </location>
</feature>
<dbReference type="RefSeq" id="WP_341375259.1">
    <property type="nucleotide sequence ID" value="NZ_JBBUTF010000014.1"/>
</dbReference>
<evidence type="ECO:0000313" key="4">
    <source>
        <dbReference type="Proteomes" id="UP001368500"/>
    </source>
</evidence>
<accession>A0ABU9BCI8</accession>
<dbReference type="EMBL" id="JBBUTF010000014">
    <property type="protein sequence ID" value="MEK8027484.1"/>
    <property type="molecule type" value="Genomic_DNA"/>
</dbReference>